<proteinExistence type="predicted"/>
<name>A0AAD1Q555_PLAAG</name>
<accession>A0AAD1Q555</accession>
<protein>
    <submittedName>
        <fullName evidence="1">Uncharacterized protein</fullName>
    </submittedName>
</protein>
<dbReference type="Proteomes" id="UP001153761">
    <property type="component" value="Chromosome"/>
</dbReference>
<dbReference type="EMBL" id="LR882963">
    <property type="protein sequence ID" value="CAD5955875.1"/>
    <property type="molecule type" value="Genomic_DNA"/>
</dbReference>
<sequence>MGAILTHSLYMNRLGSVAPGTKYLNKINYKSSTLFPPPLAPRARGVWGAVPSFN</sequence>
<organism evidence="1 2">
    <name type="scientific">Planktothrix agardhii</name>
    <name type="common">Oscillatoria agardhii</name>
    <dbReference type="NCBI Taxonomy" id="1160"/>
    <lineage>
        <taxon>Bacteria</taxon>
        <taxon>Bacillati</taxon>
        <taxon>Cyanobacteriota</taxon>
        <taxon>Cyanophyceae</taxon>
        <taxon>Oscillatoriophycideae</taxon>
        <taxon>Oscillatoriales</taxon>
        <taxon>Microcoleaceae</taxon>
        <taxon>Planktothrix</taxon>
    </lineage>
</organism>
<reference evidence="1" key="1">
    <citation type="submission" date="2020-09" db="EMBL/GenBank/DDBJ databases">
        <authorList>
            <person name="Blom J."/>
        </authorList>
    </citation>
    <scope>NUCLEOTIDE SEQUENCE</scope>
    <source>
        <strain evidence="1">No.66</strain>
    </source>
</reference>
<evidence type="ECO:0000313" key="2">
    <source>
        <dbReference type="Proteomes" id="UP001153761"/>
    </source>
</evidence>
<evidence type="ECO:0000313" key="1">
    <source>
        <dbReference type="EMBL" id="CAD5955875.1"/>
    </source>
</evidence>
<gene>
    <name evidence="1" type="ORF">PANO66_02932</name>
</gene>
<dbReference type="AlphaFoldDB" id="A0AAD1Q555"/>